<evidence type="ECO:0000256" key="5">
    <source>
        <dbReference type="ARBA" id="ARBA00023242"/>
    </source>
</evidence>
<dbReference type="PANTHER" id="PTHR11945">
    <property type="entry name" value="MADS BOX PROTEIN"/>
    <property type="match status" value="1"/>
</dbReference>
<dbReference type="Proteomes" id="UP000245207">
    <property type="component" value="Unassembled WGS sequence"/>
</dbReference>
<keyword evidence="8" id="KW-1185">Reference proteome</keyword>
<keyword evidence="4" id="KW-0804">Transcription</keyword>
<dbReference type="SMART" id="SM00432">
    <property type="entry name" value="MADS"/>
    <property type="match status" value="1"/>
</dbReference>
<evidence type="ECO:0000256" key="4">
    <source>
        <dbReference type="ARBA" id="ARBA00023163"/>
    </source>
</evidence>
<dbReference type="EMBL" id="PKPP01001001">
    <property type="protein sequence ID" value="PWA86596.1"/>
    <property type="molecule type" value="Genomic_DNA"/>
</dbReference>
<dbReference type="GO" id="GO:0000981">
    <property type="term" value="F:DNA-binding transcription factor activity, RNA polymerase II-specific"/>
    <property type="evidence" value="ECO:0007669"/>
    <property type="project" value="TreeGrafter"/>
</dbReference>
<dbReference type="AlphaFoldDB" id="A0A2U1PLF2"/>
<evidence type="ECO:0000313" key="8">
    <source>
        <dbReference type="Proteomes" id="UP000245207"/>
    </source>
</evidence>
<keyword evidence="5" id="KW-0539">Nucleus</keyword>
<proteinExistence type="predicted"/>
<gene>
    <name evidence="7" type="ORF">CTI12_AA139020</name>
</gene>
<dbReference type="SUPFAM" id="SSF55455">
    <property type="entry name" value="SRF-like"/>
    <property type="match status" value="1"/>
</dbReference>
<dbReference type="InterPro" id="IPR002100">
    <property type="entry name" value="TF_MADSbox"/>
</dbReference>
<keyword evidence="3" id="KW-0238">DNA-binding</keyword>
<dbReference type="GO" id="GO:0046983">
    <property type="term" value="F:protein dimerization activity"/>
    <property type="evidence" value="ECO:0007669"/>
    <property type="project" value="InterPro"/>
</dbReference>
<dbReference type="PROSITE" id="PS50066">
    <property type="entry name" value="MADS_BOX_2"/>
    <property type="match status" value="1"/>
</dbReference>
<dbReference type="PANTHER" id="PTHR11945:SF554">
    <property type="entry name" value="AGAMOUS-LIKE MADS-BOX PROTEIN AGL82"/>
    <property type="match status" value="1"/>
</dbReference>
<dbReference type="Gene3D" id="3.40.1810.10">
    <property type="entry name" value="Transcription factor, MADS-box"/>
    <property type="match status" value="1"/>
</dbReference>
<dbReference type="OrthoDB" id="898323at2759"/>
<dbReference type="GO" id="GO:0005634">
    <property type="term" value="C:nucleus"/>
    <property type="evidence" value="ECO:0007669"/>
    <property type="project" value="UniProtKB-SubCell"/>
</dbReference>
<sequence>MGRVKVSMVPIIDNKKRSVAFKQRKAGLVKKARELAILCDVNFSMIIFSDDQENNPEIFPLDDPRMLNDSINDYKSKRVSEPGKIRSYGLLDFFKDRKNKIEDDLAKAKKQNLEAKYPTRFGFLNNSSEGELRNFANFRLGMKIKEVKEKIVSLKKEKASMTRNVDVQGSLITPSSNEFSVDHVKNCGSSNPIYRVNPNNSITSMLMMSEDKNEYYRRMSMEHNEFVHGKVELYGDFYNKMLCMQSSNPVNISIDDSGWHDGANSGLPPLPETMPLLKQSPFMQMNSFMMSSFPSQVIN</sequence>
<dbReference type="Pfam" id="PF00319">
    <property type="entry name" value="SRF-TF"/>
    <property type="match status" value="1"/>
</dbReference>
<comment type="caution">
    <text evidence="7">The sequence shown here is derived from an EMBL/GenBank/DDBJ whole genome shotgun (WGS) entry which is preliminary data.</text>
</comment>
<evidence type="ECO:0000256" key="2">
    <source>
        <dbReference type="ARBA" id="ARBA00023015"/>
    </source>
</evidence>
<feature type="domain" description="MADS-box" evidence="6">
    <location>
        <begin position="1"/>
        <end position="50"/>
    </location>
</feature>
<organism evidence="7 8">
    <name type="scientific">Artemisia annua</name>
    <name type="common">Sweet wormwood</name>
    <dbReference type="NCBI Taxonomy" id="35608"/>
    <lineage>
        <taxon>Eukaryota</taxon>
        <taxon>Viridiplantae</taxon>
        <taxon>Streptophyta</taxon>
        <taxon>Embryophyta</taxon>
        <taxon>Tracheophyta</taxon>
        <taxon>Spermatophyta</taxon>
        <taxon>Magnoliopsida</taxon>
        <taxon>eudicotyledons</taxon>
        <taxon>Gunneridae</taxon>
        <taxon>Pentapetalae</taxon>
        <taxon>asterids</taxon>
        <taxon>campanulids</taxon>
        <taxon>Asterales</taxon>
        <taxon>Asteraceae</taxon>
        <taxon>Asteroideae</taxon>
        <taxon>Anthemideae</taxon>
        <taxon>Artemisiinae</taxon>
        <taxon>Artemisia</taxon>
    </lineage>
</organism>
<dbReference type="GO" id="GO:0000978">
    <property type="term" value="F:RNA polymerase II cis-regulatory region sequence-specific DNA binding"/>
    <property type="evidence" value="ECO:0007669"/>
    <property type="project" value="TreeGrafter"/>
</dbReference>
<evidence type="ECO:0000259" key="6">
    <source>
        <dbReference type="PROSITE" id="PS50066"/>
    </source>
</evidence>
<evidence type="ECO:0000256" key="1">
    <source>
        <dbReference type="ARBA" id="ARBA00004123"/>
    </source>
</evidence>
<reference evidence="7 8" key="1">
    <citation type="journal article" date="2018" name="Mol. Plant">
        <title>The genome of Artemisia annua provides insight into the evolution of Asteraceae family and artemisinin biosynthesis.</title>
        <authorList>
            <person name="Shen Q."/>
            <person name="Zhang L."/>
            <person name="Liao Z."/>
            <person name="Wang S."/>
            <person name="Yan T."/>
            <person name="Shi P."/>
            <person name="Liu M."/>
            <person name="Fu X."/>
            <person name="Pan Q."/>
            <person name="Wang Y."/>
            <person name="Lv Z."/>
            <person name="Lu X."/>
            <person name="Zhang F."/>
            <person name="Jiang W."/>
            <person name="Ma Y."/>
            <person name="Chen M."/>
            <person name="Hao X."/>
            <person name="Li L."/>
            <person name="Tang Y."/>
            <person name="Lv G."/>
            <person name="Zhou Y."/>
            <person name="Sun X."/>
            <person name="Brodelius P.E."/>
            <person name="Rose J.K.C."/>
            <person name="Tang K."/>
        </authorList>
    </citation>
    <scope>NUCLEOTIDE SEQUENCE [LARGE SCALE GENOMIC DNA]</scope>
    <source>
        <strain evidence="8">cv. Huhao1</strain>
        <tissue evidence="7">Leaf</tissue>
    </source>
</reference>
<evidence type="ECO:0000313" key="7">
    <source>
        <dbReference type="EMBL" id="PWA86596.1"/>
    </source>
</evidence>
<dbReference type="STRING" id="35608.A0A2U1PLF2"/>
<dbReference type="CDD" id="cd00120">
    <property type="entry name" value="MADS"/>
    <property type="match status" value="1"/>
</dbReference>
<dbReference type="PRINTS" id="PR00404">
    <property type="entry name" value="MADSDOMAIN"/>
</dbReference>
<name>A0A2U1PLF2_ARTAN</name>
<keyword evidence="2" id="KW-0805">Transcription regulation</keyword>
<dbReference type="InterPro" id="IPR036879">
    <property type="entry name" value="TF_MADSbox_sf"/>
</dbReference>
<evidence type="ECO:0000256" key="3">
    <source>
        <dbReference type="ARBA" id="ARBA00023125"/>
    </source>
</evidence>
<accession>A0A2U1PLF2</accession>
<comment type="subcellular location">
    <subcellularLocation>
        <location evidence="1">Nucleus</location>
    </subcellularLocation>
</comment>
<protein>
    <submittedName>
        <fullName evidence="7">Transcription factor, MADS-box</fullName>
    </submittedName>
</protein>